<protein>
    <recommendedName>
        <fullName evidence="3">Damage-inducible protein J</fullName>
    </recommendedName>
</protein>
<gene>
    <name evidence="1" type="ORF">VC81_02165</name>
</gene>
<evidence type="ECO:0000313" key="2">
    <source>
        <dbReference type="Proteomes" id="UP000033491"/>
    </source>
</evidence>
<evidence type="ECO:0008006" key="3">
    <source>
        <dbReference type="Google" id="ProtNLM"/>
    </source>
</evidence>
<proteinExistence type="predicted"/>
<name>A0A0F3RUF1_9LACO</name>
<evidence type="ECO:0000313" key="1">
    <source>
        <dbReference type="EMBL" id="KJW13621.1"/>
    </source>
</evidence>
<reference evidence="1 2" key="1">
    <citation type="submission" date="2015-03" db="EMBL/GenBank/DDBJ databases">
        <authorList>
            <person name="Zheng J."/>
            <person name="Ganezle M."/>
        </authorList>
    </citation>
    <scope>NUCLEOTIDE SEQUENCE [LARGE SCALE GENOMIC DNA]</scope>
    <source>
        <strain evidence="1 2">LP38</strain>
    </source>
</reference>
<dbReference type="EMBL" id="JZCR01000006">
    <property type="protein sequence ID" value="KJW13621.1"/>
    <property type="molecule type" value="Genomic_DNA"/>
</dbReference>
<sequence length="87" mass="9552">MRTDRINSRINADVKAKAQKELAKNGLTISEYIRIILTGVAEHGLPDNFALPNEAVNASILEMVDAHSKHQSLPGGTTIEELERSLE</sequence>
<dbReference type="Proteomes" id="UP000033491">
    <property type="component" value="Unassembled WGS sequence"/>
</dbReference>
<accession>A0A0F3RUF1</accession>
<dbReference type="PATRIC" id="fig|216463.3.peg.2240"/>
<dbReference type="Gene3D" id="1.10.1220.10">
    <property type="entry name" value="Met repressor-like"/>
    <property type="match status" value="1"/>
</dbReference>
<comment type="caution">
    <text evidence="1">The sequence shown here is derived from an EMBL/GenBank/DDBJ whole genome shotgun (WGS) entry which is preliminary data.</text>
</comment>
<dbReference type="AlphaFoldDB" id="A0A0F3RUF1"/>
<dbReference type="InterPro" id="IPR007337">
    <property type="entry name" value="RelB/DinJ"/>
</dbReference>
<organism evidence="1 2">
    <name type="scientific">Levilactobacillus spicheri</name>
    <dbReference type="NCBI Taxonomy" id="216463"/>
    <lineage>
        <taxon>Bacteria</taxon>
        <taxon>Bacillati</taxon>
        <taxon>Bacillota</taxon>
        <taxon>Bacilli</taxon>
        <taxon>Lactobacillales</taxon>
        <taxon>Lactobacillaceae</taxon>
        <taxon>Levilactobacillus</taxon>
    </lineage>
</organism>
<dbReference type="InterPro" id="IPR013321">
    <property type="entry name" value="Arc_rbn_hlx_hlx"/>
</dbReference>
<dbReference type="GO" id="GO:0006355">
    <property type="term" value="P:regulation of DNA-templated transcription"/>
    <property type="evidence" value="ECO:0007669"/>
    <property type="project" value="InterPro"/>
</dbReference>
<dbReference type="Pfam" id="PF04221">
    <property type="entry name" value="RelB"/>
    <property type="match status" value="1"/>
</dbReference>